<dbReference type="EC" id="5.4.99.45" evidence="8"/>
<evidence type="ECO:0000256" key="2">
    <source>
        <dbReference type="ARBA" id="ARBA00009375"/>
    </source>
</evidence>
<evidence type="ECO:0000256" key="12">
    <source>
        <dbReference type="ARBA" id="ARBA00080861"/>
    </source>
</evidence>
<dbReference type="GO" id="GO:0003723">
    <property type="term" value="F:RNA binding"/>
    <property type="evidence" value="ECO:0007669"/>
    <property type="project" value="InterPro"/>
</dbReference>
<keyword evidence="5" id="KW-0413">Isomerase</keyword>
<reference evidence="15 16" key="1">
    <citation type="submission" date="2019-09" db="EMBL/GenBank/DDBJ databases">
        <title>Bird 10,000 Genomes (B10K) Project - Family phase.</title>
        <authorList>
            <person name="Zhang G."/>
        </authorList>
    </citation>
    <scope>NUCLEOTIDE SEQUENCE [LARGE SCALE GENOMIC DNA]</scope>
    <source>
        <strain evidence="15">B10K-DU-029-80</strain>
        <tissue evidence="15">Muscle</tissue>
    </source>
</reference>
<dbReference type="Gene3D" id="3.30.70.660">
    <property type="entry name" value="Pseudouridine synthase I, catalytic domain, C-terminal subdomain"/>
    <property type="match status" value="1"/>
</dbReference>
<sequence>MAEESVATNQEQLLRRVQELEEEVKQLQNKLREDKEGGGRREAPPAPGKAKKRQQRPFDFGAYGRRHVALKIAYLGWGYQGFASQENTSNTIEEKLFEALKKTRLVDDRQTSNYHRCGRTDKGVSAFGQVISLDLRSNLAEGKSLNCHDSKGKSDGEEELRYTHILNRVLPPDIRVLAWAPVEPDFSARFSCLKRTYRYFFPCADLDVALMDAAAQRYVGTHDFRNLCKMDVANGVVNFQRTILSAGVTWVERGGETGPWDPFRLCQFEVTGQAFLYHQVRCMMAILFLIGQRMEKPEIIDALLDVEKNPQKPQYSMAVEFPLVLYDCTFENLQWLYDRGVQEFNVTHLQQLWANHAVKTQVLRDMLGGLDTAPVTVGEGPGSSTTVLWGERTPPLCSQVSSFVEGVGARTYKPLLARPKCQGLEA</sequence>
<comment type="caution">
    <text evidence="15">The sequence shown here is derived from an EMBL/GenBank/DDBJ whole genome shotgun (WGS) entry which is preliminary data.</text>
</comment>
<dbReference type="PANTHER" id="PTHR11142">
    <property type="entry name" value="PSEUDOURIDYLATE SYNTHASE"/>
    <property type="match status" value="1"/>
</dbReference>
<dbReference type="Gene3D" id="3.30.70.580">
    <property type="entry name" value="Pseudouridine synthase I, catalytic domain, N-terminal subdomain"/>
    <property type="match status" value="1"/>
</dbReference>
<dbReference type="GO" id="GO:0005634">
    <property type="term" value="C:nucleus"/>
    <property type="evidence" value="ECO:0007669"/>
    <property type="project" value="UniProtKB-SubCell"/>
</dbReference>
<evidence type="ECO:0000259" key="14">
    <source>
        <dbReference type="Pfam" id="PF01416"/>
    </source>
</evidence>
<feature type="non-terminal residue" evidence="15">
    <location>
        <position position="426"/>
    </location>
</feature>
<feature type="domain" description="Pseudouridine synthase I TruA alpha/beta" evidence="14">
    <location>
        <begin position="214"/>
        <end position="331"/>
    </location>
</feature>
<evidence type="ECO:0000256" key="3">
    <source>
        <dbReference type="ARBA" id="ARBA00022694"/>
    </source>
</evidence>
<dbReference type="HAMAP" id="MF_00171">
    <property type="entry name" value="TruA"/>
    <property type="match status" value="1"/>
</dbReference>
<feature type="non-terminal residue" evidence="15">
    <location>
        <position position="1"/>
    </location>
</feature>
<evidence type="ECO:0000256" key="11">
    <source>
        <dbReference type="ARBA" id="ARBA00079075"/>
    </source>
</evidence>
<comment type="catalytic activity">
    <reaction evidence="7">
        <text>uridine(38/39) in tRNA = pseudouridine(38/39) in tRNA</text>
        <dbReference type="Rhea" id="RHEA:42564"/>
        <dbReference type="Rhea" id="RHEA-COMP:10117"/>
        <dbReference type="Rhea" id="RHEA-COMP:10118"/>
        <dbReference type="ChEBI" id="CHEBI:65314"/>
        <dbReference type="ChEBI" id="CHEBI:65315"/>
        <dbReference type="EC" id="5.4.99.45"/>
    </reaction>
</comment>
<dbReference type="NCBIfam" id="TIGR00071">
    <property type="entry name" value="hisT_truA"/>
    <property type="match status" value="1"/>
</dbReference>
<dbReference type="AlphaFoldDB" id="A0A7K6N527"/>
<dbReference type="SUPFAM" id="SSF55120">
    <property type="entry name" value="Pseudouridine synthase"/>
    <property type="match status" value="1"/>
</dbReference>
<feature type="region of interest" description="Disordered" evidence="13">
    <location>
        <begin position="25"/>
        <end position="56"/>
    </location>
</feature>
<keyword evidence="3" id="KW-0819">tRNA processing</keyword>
<comment type="similarity">
    <text evidence="2">Belongs to the tRNA pseudouridine synthase TruA family.</text>
</comment>
<evidence type="ECO:0000256" key="7">
    <source>
        <dbReference type="ARBA" id="ARBA00050420"/>
    </source>
</evidence>
<feature type="compositionally biased region" description="Basic and acidic residues" evidence="13">
    <location>
        <begin position="25"/>
        <end position="43"/>
    </location>
</feature>
<protein>
    <recommendedName>
        <fullName evidence="9">tRNA pseudouridine(38/39) synthase</fullName>
        <ecNumber evidence="8">5.4.99.45</ecNumber>
    </recommendedName>
    <alternativeName>
        <fullName evidence="10">tRNA pseudouridine synthase 3</fullName>
    </alternativeName>
    <alternativeName>
        <fullName evidence="11">tRNA pseudouridylate synthase 3</fullName>
    </alternativeName>
    <alternativeName>
        <fullName evidence="12">tRNA-uridine isomerase 3</fullName>
    </alternativeName>
</protein>
<evidence type="ECO:0000256" key="5">
    <source>
        <dbReference type="ARBA" id="ARBA00023235"/>
    </source>
</evidence>
<name>A0A7K6N527_PEDTO</name>
<keyword evidence="6" id="KW-0539">Nucleus</keyword>
<dbReference type="CDD" id="cd02569">
    <property type="entry name" value="PseudoU_synth_ScPus3"/>
    <property type="match status" value="1"/>
</dbReference>
<gene>
    <name evidence="15" type="primary">Pus3</name>
    <name evidence="15" type="ORF">PEDTOR_R13850</name>
</gene>
<dbReference type="EMBL" id="VZRU01003539">
    <property type="protein sequence ID" value="NWW44380.1"/>
    <property type="molecule type" value="Genomic_DNA"/>
</dbReference>
<dbReference type="InterPro" id="IPR020103">
    <property type="entry name" value="PsdUridine_synth_cat_dom_sf"/>
</dbReference>
<dbReference type="GO" id="GO:0031119">
    <property type="term" value="P:tRNA pseudouridine synthesis"/>
    <property type="evidence" value="ECO:0007669"/>
    <property type="project" value="UniProtKB-ARBA"/>
</dbReference>
<dbReference type="InterPro" id="IPR020095">
    <property type="entry name" value="PsdUridine_synth_TruA_C"/>
</dbReference>
<keyword evidence="4" id="KW-0007">Acetylation</keyword>
<evidence type="ECO:0000256" key="9">
    <source>
        <dbReference type="ARBA" id="ARBA00074242"/>
    </source>
</evidence>
<evidence type="ECO:0000256" key="6">
    <source>
        <dbReference type="ARBA" id="ARBA00023242"/>
    </source>
</evidence>
<dbReference type="InterPro" id="IPR020094">
    <property type="entry name" value="TruA/RsuA/RluB/E/F_N"/>
</dbReference>
<dbReference type="InterPro" id="IPR041707">
    <property type="entry name" value="Pus3-like"/>
</dbReference>
<evidence type="ECO:0000256" key="1">
    <source>
        <dbReference type="ARBA" id="ARBA00004123"/>
    </source>
</evidence>
<proteinExistence type="inferred from homology"/>
<evidence type="ECO:0000256" key="4">
    <source>
        <dbReference type="ARBA" id="ARBA00022990"/>
    </source>
</evidence>
<dbReference type="Pfam" id="PF01416">
    <property type="entry name" value="PseudoU_synth_1"/>
    <property type="match status" value="1"/>
</dbReference>
<dbReference type="GO" id="GO:0160154">
    <property type="term" value="F:tRNA pseudouridine(38/39) synthase activity"/>
    <property type="evidence" value="ECO:0007669"/>
    <property type="project" value="UniProtKB-EC"/>
</dbReference>
<dbReference type="InterPro" id="IPR001406">
    <property type="entry name" value="PsdUridine_synth_TruA"/>
</dbReference>
<dbReference type="PANTHER" id="PTHR11142:SF5">
    <property type="entry name" value="TRNA PSEUDOURIDINE(38_39) SYNTHASE"/>
    <property type="match status" value="1"/>
</dbReference>
<evidence type="ECO:0000256" key="10">
    <source>
        <dbReference type="ARBA" id="ARBA00075152"/>
    </source>
</evidence>
<comment type="subcellular location">
    <subcellularLocation>
        <location evidence="1">Nucleus</location>
    </subcellularLocation>
</comment>
<dbReference type="FunFam" id="3.30.70.580:FF:000007">
    <property type="entry name" value="tRNA pseudouridine synthase"/>
    <property type="match status" value="1"/>
</dbReference>
<dbReference type="GO" id="GO:1990481">
    <property type="term" value="P:mRNA pseudouridine synthesis"/>
    <property type="evidence" value="ECO:0007669"/>
    <property type="project" value="TreeGrafter"/>
</dbReference>
<evidence type="ECO:0000313" key="16">
    <source>
        <dbReference type="Proteomes" id="UP000565207"/>
    </source>
</evidence>
<dbReference type="GO" id="GO:0005737">
    <property type="term" value="C:cytoplasm"/>
    <property type="evidence" value="ECO:0007669"/>
    <property type="project" value="TreeGrafter"/>
</dbReference>
<evidence type="ECO:0000256" key="13">
    <source>
        <dbReference type="SAM" id="MobiDB-lite"/>
    </source>
</evidence>
<dbReference type="Proteomes" id="UP000565207">
    <property type="component" value="Unassembled WGS sequence"/>
</dbReference>
<organism evidence="15 16">
    <name type="scientific">Pedionomus torquatus</name>
    <name type="common">Plains-wanderer</name>
    <dbReference type="NCBI Taxonomy" id="227192"/>
    <lineage>
        <taxon>Eukaryota</taxon>
        <taxon>Metazoa</taxon>
        <taxon>Chordata</taxon>
        <taxon>Craniata</taxon>
        <taxon>Vertebrata</taxon>
        <taxon>Euteleostomi</taxon>
        <taxon>Archelosauria</taxon>
        <taxon>Archosauria</taxon>
        <taxon>Dinosauria</taxon>
        <taxon>Saurischia</taxon>
        <taxon>Theropoda</taxon>
        <taxon>Coelurosauria</taxon>
        <taxon>Aves</taxon>
        <taxon>Neognathae</taxon>
        <taxon>Neoaves</taxon>
        <taxon>Charadriiformes</taxon>
        <taxon>Pedionomidae</taxon>
        <taxon>Pedionomus</taxon>
    </lineage>
</organism>
<evidence type="ECO:0000256" key="8">
    <source>
        <dbReference type="ARBA" id="ARBA00066567"/>
    </source>
</evidence>
<evidence type="ECO:0000313" key="15">
    <source>
        <dbReference type="EMBL" id="NWW44380.1"/>
    </source>
</evidence>
<keyword evidence="16" id="KW-1185">Reference proteome</keyword>
<accession>A0A7K6N527</accession>
<dbReference type="InterPro" id="IPR020097">
    <property type="entry name" value="PsdUridine_synth_TruA_a/b_dom"/>
</dbReference>
<dbReference type="FunFam" id="3.30.70.660:FF:000005">
    <property type="entry name" value="tRNA pseudouridine synthase"/>
    <property type="match status" value="1"/>
</dbReference>